<keyword evidence="5 6" id="KW-0472">Membrane</keyword>
<evidence type="ECO:0000256" key="4">
    <source>
        <dbReference type="ARBA" id="ARBA00022989"/>
    </source>
</evidence>
<feature type="transmembrane region" description="Helical" evidence="6">
    <location>
        <begin position="264"/>
        <end position="297"/>
    </location>
</feature>
<evidence type="ECO:0000256" key="3">
    <source>
        <dbReference type="ARBA" id="ARBA00022692"/>
    </source>
</evidence>
<feature type="transmembrane region" description="Helical" evidence="6">
    <location>
        <begin position="230"/>
        <end position="252"/>
    </location>
</feature>
<keyword evidence="2" id="KW-1003">Cell membrane</keyword>
<keyword evidence="3 6" id="KW-0812">Transmembrane</keyword>
<keyword evidence="8" id="KW-1185">Reference proteome</keyword>
<dbReference type="Proteomes" id="UP000284006">
    <property type="component" value="Unassembled WGS sequence"/>
</dbReference>
<dbReference type="EMBL" id="QYUP01000111">
    <property type="protein sequence ID" value="RJG15878.1"/>
    <property type="molecule type" value="Genomic_DNA"/>
</dbReference>
<dbReference type="Pfam" id="PF02653">
    <property type="entry name" value="BPD_transp_2"/>
    <property type="match status" value="1"/>
</dbReference>
<dbReference type="RefSeq" id="WP_119810938.1">
    <property type="nucleotide sequence ID" value="NZ_QYUP01000111.1"/>
</dbReference>
<dbReference type="PANTHER" id="PTHR30482">
    <property type="entry name" value="HIGH-AFFINITY BRANCHED-CHAIN AMINO ACID TRANSPORT SYSTEM PERMEASE"/>
    <property type="match status" value="1"/>
</dbReference>
<evidence type="ECO:0000313" key="8">
    <source>
        <dbReference type="Proteomes" id="UP000284006"/>
    </source>
</evidence>
<feature type="transmembrane region" description="Helical" evidence="6">
    <location>
        <begin position="50"/>
        <end position="69"/>
    </location>
</feature>
<dbReference type="GO" id="GO:0005886">
    <property type="term" value="C:plasma membrane"/>
    <property type="evidence" value="ECO:0007669"/>
    <property type="project" value="UniProtKB-SubCell"/>
</dbReference>
<reference evidence="7 8" key="1">
    <citation type="submission" date="2018-09" db="EMBL/GenBank/DDBJ databases">
        <authorList>
            <person name="Zhu H."/>
        </authorList>
    </citation>
    <scope>NUCLEOTIDE SEQUENCE [LARGE SCALE GENOMIC DNA]</scope>
    <source>
        <strain evidence="7 8">K1S02-61</strain>
    </source>
</reference>
<dbReference type="InterPro" id="IPR043428">
    <property type="entry name" value="LivM-like"/>
</dbReference>
<comment type="subcellular location">
    <subcellularLocation>
        <location evidence="1">Cell membrane</location>
        <topology evidence="1">Multi-pass membrane protein</topology>
    </subcellularLocation>
</comment>
<proteinExistence type="predicted"/>
<dbReference type="CDD" id="cd06581">
    <property type="entry name" value="TM_PBP1_LivM_like"/>
    <property type="match status" value="1"/>
</dbReference>
<feature type="transmembrane region" description="Helical" evidence="6">
    <location>
        <begin position="76"/>
        <end position="95"/>
    </location>
</feature>
<feature type="transmembrane region" description="Helical" evidence="6">
    <location>
        <begin position="309"/>
        <end position="329"/>
    </location>
</feature>
<accession>A0A418XT98</accession>
<evidence type="ECO:0000313" key="7">
    <source>
        <dbReference type="EMBL" id="RJG15878.1"/>
    </source>
</evidence>
<dbReference type="OrthoDB" id="9814461at2"/>
<dbReference type="InterPro" id="IPR001851">
    <property type="entry name" value="ABC_transp_permease"/>
</dbReference>
<dbReference type="AlphaFoldDB" id="A0A418XT98"/>
<protein>
    <submittedName>
        <fullName evidence="7">Branched-chain amino acid ABC transporter permease</fullName>
    </submittedName>
</protein>
<evidence type="ECO:0000256" key="6">
    <source>
        <dbReference type="SAM" id="Phobius"/>
    </source>
</evidence>
<gene>
    <name evidence="7" type="ORF">D3872_11750</name>
</gene>
<dbReference type="PANTHER" id="PTHR30482:SF5">
    <property type="entry name" value="ABC TRANSPORTER PERMEASE PROTEIN"/>
    <property type="match status" value="1"/>
</dbReference>
<keyword evidence="4 6" id="KW-1133">Transmembrane helix</keyword>
<feature type="transmembrane region" description="Helical" evidence="6">
    <location>
        <begin position="101"/>
        <end position="123"/>
    </location>
</feature>
<evidence type="ECO:0000256" key="1">
    <source>
        <dbReference type="ARBA" id="ARBA00004651"/>
    </source>
</evidence>
<organism evidence="7 8">
    <name type="scientific">Massilia cavernae</name>
    <dbReference type="NCBI Taxonomy" id="2320864"/>
    <lineage>
        <taxon>Bacteria</taxon>
        <taxon>Pseudomonadati</taxon>
        <taxon>Pseudomonadota</taxon>
        <taxon>Betaproteobacteria</taxon>
        <taxon>Burkholderiales</taxon>
        <taxon>Oxalobacteraceae</taxon>
        <taxon>Telluria group</taxon>
        <taxon>Massilia</taxon>
    </lineage>
</organism>
<evidence type="ECO:0000256" key="5">
    <source>
        <dbReference type="ARBA" id="ARBA00023136"/>
    </source>
</evidence>
<sequence>MFYREAGQFKTSYQSDGQVFPIRQDRIALLALLAVALVAVPMFATPYLLSAILIPFLIFSLAALGLNILTGYAGQLSLGTAAFMAVGAFASWNIITRLPGIPMLLAFVLGGLCAAMVGIAFGLPSLRIRGFYLAASTLATQFFVVWCLTKIPYLTNYSTSGVITAQKIEIFGYAFDTPASKYMLVLAIVALMALMAKNMVRSNVGRSWMAVRDMDVAAEVIGFRPMRTKLLAFAVSSFYCGVAGALYAYAYLGTVEPEAYNLDLSFRILFMIIIGGVGSILGSFLGAGFIVLLPVFLNILAHGLSLPTSVASNLELMVFGALIIFFLIVEPHGLARLWQVGKEKLRLWPFPH</sequence>
<comment type="caution">
    <text evidence="7">The sequence shown here is derived from an EMBL/GenBank/DDBJ whole genome shotgun (WGS) entry which is preliminary data.</text>
</comment>
<feature type="transmembrane region" description="Helical" evidence="6">
    <location>
        <begin position="182"/>
        <end position="200"/>
    </location>
</feature>
<feature type="transmembrane region" description="Helical" evidence="6">
    <location>
        <begin position="130"/>
        <end position="151"/>
    </location>
</feature>
<evidence type="ECO:0000256" key="2">
    <source>
        <dbReference type="ARBA" id="ARBA00022475"/>
    </source>
</evidence>
<feature type="transmembrane region" description="Helical" evidence="6">
    <location>
        <begin position="27"/>
        <end position="44"/>
    </location>
</feature>
<name>A0A418XT98_9BURK</name>
<dbReference type="GO" id="GO:0015658">
    <property type="term" value="F:branched-chain amino acid transmembrane transporter activity"/>
    <property type="evidence" value="ECO:0007669"/>
    <property type="project" value="InterPro"/>
</dbReference>